<dbReference type="InterPro" id="IPR011990">
    <property type="entry name" value="TPR-like_helical_dom_sf"/>
</dbReference>
<evidence type="ECO:0000256" key="2">
    <source>
        <dbReference type="ARBA" id="ARBA00006275"/>
    </source>
</evidence>
<comment type="subcellular location">
    <subcellularLocation>
        <location evidence="1">Cell outer membrane</location>
    </subcellularLocation>
</comment>
<feature type="domain" description="RagB/SusD" evidence="6">
    <location>
        <begin position="318"/>
        <end position="459"/>
    </location>
</feature>
<keyword evidence="9" id="KW-1185">Reference proteome</keyword>
<organism evidence="8 9">
    <name type="scientific">Flavobacterium akiainvivens</name>
    <dbReference type="NCBI Taxonomy" id="1202724"/>
    <lineage>
        <taxon>Bacteria</taxon>
        <taxon>Pseudomonadati</taxon>
        <taxon>Bacteroidota</taxon>
        <taxon>Flavobacteriia</taxon>
        <taxon>Flavobacteriales</taxon>
        <taxon>Flavobacteriaceae</taxon>
        <taxon>Flavobacterium</taxon>
    </lineage>
</organism>
<dbReference type="Pfam" id="PF14322">
    <property type="entry name" value="SusD-like_3"/>
    <property type="match status" value="1"/>
</dbReference>
<keyword evidence="3" id="KW-0732">Signal</keyword>
<dbReference type="InterPro" id="IPR012944">
    <property type="entry name" value="SusD_RagB_dom"/>
</dbReference>
<keyword evidence="4" id="KW-0472">Membrane</keyword>
<dbReference type="EMBL" id="LIYD01000005">
    <property type="protein sequence ID" value="KOS05426.1"/>
    <property type="molecule type" value="Genomic_DNA"/>
</dbReference>
<comment type="caution">
    <text evidence="8">The sequence shown here is derived from an EMBL/GenBank/DDBJ whole genome shotgun (WGS) entry which is preliminary data.</text>
</comment>
<dbReference type="InterPro" id="IPR033985">
    <property type="entry name" value="SusD-like_N"/>
</dbReference>
<proteinExistence type="inferred from homology"/>
<dbReference type="GO" id="GO:0009279">
    <property type="term" value="C:cell outer membrane"/>
    <property type="evidence" value="ECO:0007669"/>
    <property type="project" value="UniProtKB-SubCell"/>
</dbReference>
<dbReference type="PATRIC" id="fig|1202724.3.peg.998"/>
<evidence type="ECO:0008006" key="10">
    <source>
        <dbReference type="Google" id="ProtNLM"/>
    </source>
</evidence>
<evidence type="ECO:0000256" key="3">
    <source>
        <dbReference type="ARBA" id="ARBA00022729"/>
    </source>
</evidence>
<evidence type="ECO:0000256" key="4">
    <source>
        <dbReference type="ARBA" id="ARBA00023136"/>
    </source>
</evidence>
<evidence type="ECO:0000313" key="9">
    <source>
        <dbReference type="Proteomes" id="UP000037755"/>
    </source>
</evidence>
<evidence type="ECO:0000259" key="7">
    <source>
        <dbReference type="Pfam" id="PF14322"/>
    </source>
</evidence>
<dbReference type="CDD" id="cd08977">
    <property type="entry name" value="SusD"/>
    <property type="match status" value="1"/>
</dbReference>
<dbReference type="Proteomes" id="UP000037755">
    <property type="component" value="Unassembled WGS sequence"/>
</dbReference>
<evidence type="ECO:0000313" key="8">
    <source>
        <dbReference type="EMBL" id="KOS05426.1"/>
    </source>
</evidence>
<feature type="domain" description="SusD-like N-terminal" evidence="7">
    <location>
        <begin position="97"/>
        <end position="227"/>
    </location>
</feature>
<evidence type="ECO:0000256" key="1">
    <source>
        <dbReference type="ARBA" id="ARBA00004442"/>
    </source>
</evidence>
<reference evidence="8 9" key="1">
    <citation type="submission" date="2015-08" db="EMBL/GenBank/DDBJ databases">
        <title>Whole genome sequence of Flavobacterium akiainvivens IK-1T, from decaying Wikstroemia oahuensis, an endemic Hawaiian shrub.</title>
        <authorList>
            <person name="Wan X."/>
            <person name="Hou S."/>
            <person name="Saito J."/>
            <person name="Donachie S."/>
        </authorList>
    </citation>
    <scope>NUCLEOTIDE SEQUENCE [LARGE SCALE GENOMIC DNA]</scope>
    <source>
        <strain evidence="8 9">IK-1</strain>
    </source>
</reference>
<evidence type="ECO:0000259" key="6">
    <source>
        <dbReference type="Pfam" id="PF07980"/>
    </source>
</evidence>
<name>A0A0M9VHD5_9FLAO</name>
<dbReference type="AlphaFoldDB" id="A0A0M9VHD5"/>
<evidence type="ECO:0000256" key="5">
    <source>
        <dbReference type="ARBA" id="ARBA00023237"/>
    </source>
</evidence>
<gene>
    <name evidence="8" type="ORF">AM493_04820</name>
</gene>
<protein>
    <recommendedName>
        <fullName evidence="10">Starch-binding protein</fullName>
    </recommendedName>
</protein>
<dbReference type="Pfam" id="PF07980">
    <property type="entry name" value="SusD_RagB"/>
    <property type="match status" value="1"/>
</dbReference>
<keyword evidence="5" id="KW-0998">Cell outer membrane</keyword>
<dbReference type="Gene3D" id="1.25.40.390">
    <property type="match status" value="1"/>
</dbReference>
<dbReference type="STRING" id="1202724.AM493_04820"/>
<accession>A0A0M9VHD5</accession>
<sequence length="459" mass="51202">MIYSSILRKARYIVASSLLAVMGCENYTEISQPPSQLSGQAVFMDKTTATAAILGIYAKMRDSGVLAGNTSGMTVLSALYADELIYFGSGGTSAESFYTNSLLAADPDIASIWNNTYNQVYSANAALEGLETSTLPMDVKAPLQGEAYFIRAILYYYLVNFFGDIPWTDTTDFNHNRLLVRTSQAEVYEKIIDDLQRAVDLLPDTGVSQKIRPDKFAAYTLLARAYLETGQYAQAQDAASTVIGSNVFSLETPEMTFLKGSNSTIFQFSPFAEAYNTDFGRSFISVQGPPPFGALSATLTDAFPEGDLRRISWIISIENNGQIWYFPFKYKHSTYASEAEEYPVVLRLSECFLIRAEAKARQGLVTEAREDLNMIRANAGLENSNTQDNSGLLEEILKEWQLEYFTEYGQRFITLKRFGLADQILEQRKPGWDSTDQLWPLPQSDILSNPNLEPQNPGY</sequence>
<comment type="similarity">
    <text evidence="2">Belongs to the SusD family.</text>
</comment>
<dbReference type="SUPFAM" id="SSF48452">
    <property type="entry name" value="TPR-like"/>
    <property type="match status" value="1"/>
</dbReference>